<proteinExistence type="predicted"/>
<evidence type="ECO:0000256" key="1">
    <source>
        <dbReference type="SAM" id="MobiDB-lite"/>
    </source>
</evidence>
<dbReference type="AlphaFoldDB" id="S8F2B5"/>
<accession>S8F2B5</accession>
<gene>
    <name evidence="2" type="ORF">FOMPIDRAFT_1025576</name>
</gene>
<dbReference type="PANTHER" id="PTHR42850">
    <property type="entry name" value="METALLOPHOSPHOESTERASE"/>
    <property type="match status" value="1"/>
</dbReference>
<dbReference type="InParanoid" id="S8F2B5"/>
<evidence type="ECO:0000313" key="3">
    <source>
        <dbReference type="Proteomes" id="UP000015241"/>
    </source>
</evidence>
<dbReference type="GO" id="GO:0000298">
    <property type="term" value="F:endopolyphosphatase activity"/>
    <property type="evidence" value="ECO:0007669"/>
    <property type="project" value="TreeGrafter"/>
</dbReference>
<dbReference type="HOGENOM" id="CLU_023125_0_3_1"/>
<dbReference type="STRING" id="743788.S8F2B5"/>
<dbReference type="InterPro" id="IPR029052">
    <property type="entry name" value="Metallo-depent_PP-like"/>
</dbReference>
<dbReference type="EMBL" id="KE504197">
    <property type="protein sequence ID" value="EPS95930.1"/>
    <property type="molecule type" value="Genomic_DNA"/>
</dbReference>
<protein>
    <recommendedName>
        <fullName evidence="4">Calcineurin-like phosphoesterase domain-containing protein</fullName>
    </recommendedName>
</protein>
<name>S8F2B5_FOMSC</name>
<dbReference type="GO" id="GO:0016791">
    <property type="term" value="F:phosphatase activity"/>
    <property type="evidence" value="ECO:0007669"/>
    <property type="project" value="TreeGrafter"/>
</dbReference>
<keyword evidence="3" id="KW-1185">Reference proteome</keyword>
<feature type="region of interest" description="Disordered" evidence="1">
    <location>
        <begin position="200"/>
        <end position="223"/>
    </location>
</feature>
<dbReference type="Gene3D" id="3.60.21.10">
    <property type="match status" value="1"/>
</dbReference>
<feature type="region of interest" description="Disordered" evidence="1">
    <location>
        <begin position="394"/>
        <end position="425"/>
    </location>
</feature>
<evidence type="ECO:0008006" key="4">
    <source>
        <dbReference type="Google" id="ProtNLM"/>
    </source>
</evidence>
<dbReference type="SUPFAM" id="SSF56300">
    <property type="entry name" value="Metallo-dependent phosphatases"/>
    <property type="match status" value="1"/>
</dbReference>
<sequence>MSKSTLSGSLAILDFLTQHKCGSAAGSLYAVRGNHDQTIIQWRAWRDWFEPLQLSIPISASAHDLLSAPESHGHPGSPVKTGREFLELIEHEWMRDVERDPKGSADPDEWALVARKRAVGTWREEWWRRVPQRGKGHQNKDWPIFDDHYWLAREMTPEQKACLYSLPFVLHVPSEHFFVVHAGLLPYDPKRPLTDKDQPLAHTPTLAHGPGKARYALSASSPEPQTPLVSAVVTEDLKNETLEKLRTAQERALLTDIPGNQDPWVLINMRGIRRKKGKVTRVNGKGTPWSKVWNEQMELCKGFIVDDDSANSTDARSHPRAGFKEQITEIELPCEPATVVYGHAATRSLDVKRWSMGLDTGCVYGRRLTSLVLQRPDASDLESLQARTHAEHFDFGEDDDDFDGPASIHEEPDLPRQKWKRKTQKVRFGDDDAGIQGHFVSVRCPDMGD</sequence>
<dbReference type="eggNOG" id="KOG0371">
    <property type="taxonomic scope" value="Eukaryota"/>
</dbReference>
<reference evidence="2 3" key="1">
    <citation type="journal article" date="2012" name="Science">
        <title>The Paleozoic origin of enzymatic lignin decomposition reconstructed from 31 fungal genomes.</title>
        <authorList>
            <person name="Floudas D."/>
            <person name="Binder M."/>
            <person name="Riley R."/>
            <person name="Barry K."/>
            <person name="Blanchette R.A."/>
            <person name="Henrissat B."/>
            <person name="Martinez A.T."/>
            <person name="Otillar R."/>
            <person name="Spatafora J.W."/>
            <person name="Yadav J.S."/>
            <person name="Aerts A."/>
            <person name="Benoit I."/>
            <person name="Boyd A."/>
            <person name="Carlson A."/>
            <person name="Copeland A."/>
            <person name="Coutinho P.M."/>
            <person name="de Vries R.P."/>
            <person name="Ferreira P."/>
            <person name="Findley K."/>
            <person name="Foster B."/>
            <person name="Gaskell J."/>
            <person name="Glotzer D."/>
            <person name="Gorecki P."/>
            <person name="Heitman J."/>
            <person name="Hesse C."/>
            <person name="Hori C."/>
            <person name="Igarashi K."/>
            <person name="Jurgens J.A."/>
            <person name="Kallen N."/>
            <person name="Kersten P."/>
            <person name="Kohler A."/>
            <person name="Kuees U."/>
            <person name="Kumar T.K.A."/>
            <person name="Kuo A."/>
            <person name="LaButti K."/>
            <person name="Larrondo L.F."/>
            <person name="Lindquist E."/>
            <person name="Ling A."/>
            <person name="Lombard V."/>
            <person name="Lucas S."/>
            <person name="Lundell T."/>
            <person name="Martin R."/>
            <person name="McLaughlin D.J."/>
            <person name="Morgenstern I."/>
            <person name="Morin E."/>
            <person name="Murat C."/>
            <person name="Nagy L.G."/>
            <person name="Nolan M."/>
            <person name="Ohm R.A."/>
            <person name="Patyshakuliyeva A."/>
            <person name="Rokas A."/>
            <person name="Ruiz-Duenas F.J."/>
            <person name="Sabat G."/>
            <person name="Salamov A."/>
            <person name="Samejima M."/>
            <person name="Schmutz J."/>
            <person name="Slot J.C."/>
            <person name="St John F."/>
            <person name="Stenlid J."/>
            <person name="Sun H."/>
            <person name="Sun S."/>
            <person name="Syed K."/>
            <person name="Tsang A."/>
            <person name="Wiebenga A."/>
            <person name="Young D."/>
            <person name="Pisabarro A."/>
            <person name="Eastwood D.C."/>
            <person name="Martin F."/>
            <person name="Cullen D."/>
            <person name="Grigoriev I.V."/>
            <person name="Hibbett D.S."/>
        </authorList>
    </citation>
    <scope>NUCLEOTIDE SEQUENCE</scope>
    <source>
        <strain evidence="3">FP-58527</strain>
    </source>
</reference>
<dbReference type="GO" id="GO:0005737">
    <property type="term" value="C:cytoplasm"/>
    <property type="evidence" value="ECO:0007669"/>
    <property type="project" value="TreeGrafter"/>
</dbReference>
<dbReference type="Proteomes" id="UP000015241">
    <property type="component" value="Unassembled WGS sequence"/>
</dbReference>
<dbReference type="GO" id="GO:0006798">
    <property type="term" value="P:polyphosphate catabolic process"/>
    <property type="evidence" value="ECO:0007669"/>
    <property type="project" value="TreeGrafter"/>
</dbReference>
<organism evidence="2 3">
    <name type="scientific">Fomitopsis schrenkii</name>
    <name type="common">Brown rot fungus</name>
    <dbReference type="NCBI Taxonomy" id="2126942"/>
    <lineage>
        <taxon>Eukaryota</taxon>
        <taxon>Fungi</taxon>
        <taxon>Dikarya</taxon>
        <taxon>Basidiomycota</taxon>
        <taxon>Agaricomycotina</taxon>
        <taxon>Agaricomycetes</taxon>
        <taxon>Polyporales</taxon>
        <taxon>Fomitopsis</taxon>
    </lineage>
</organism>
<dbReference type="InterPro" id="IPR050126">
    <property type="entry name" value="Ap4A_hydrolase"/>
</dbReference>
<dbReference type="OrthoDB" id="10267127at2759"/>
<evidence type="ECO:0000313" key="2">
    <source>
        <dbReference type="EMBL" id="EPS95930.1"/>
    </source>
</evidence>
<dbReference type="PANTHER" id="PTHR42850:SF4">
    <property type="entry name" value="ZINC-DEPENDENT ENDOPOLYPHOSPHATASE"/>
    <property type="match status" value="1"/>
</dbReference>